<feature type="compositionally biased region" description="Pro residues" evidence="1">
    <location>
        <begin position="323"/>
        <end position="334"/>
    </location>
</feature>
<keyword evidence="4" id="KW-1185">Reference proteome</keyword>
<accession>A0A8H6I624</accession>
<feature type="compositionally biased region" description="Basic and acidic residues" evidence="1">
    <location>
        <begin position="98"/>
        <end position="116"/>
    </location>
</feature>
<evidence type="ECO:0000256" key="1">
    <source>
        <dbReference type="SAM" id="MobiDB-lite"/>
    </source>
</evidence>
<feature type="region of interest" description="Disordered" evidence="1">
    <location>
        <begin position="1"/>
        <end position="70"/>
    </location>
</feature>
<evidence type="ECO:0000313" key="4">
    <source>
        <dbReference type="Proteomes" id="UP000521943"/>
    </source>
</evidence>
<comment type="caution">
    <text evidence="3">The sequence shown here is derived from an EMBL/GenBank/DDBJ whole genome shotgun (WGS) entry which is preliminary data.</text>
</comment>
<dbReference type="EMBL" id="JACGCI010000016">
    <property type="protein sequence ID" value="KAF6759279.1"/>
    <property type="molecule type" value="Genomic_DNA"/>
</dbReference>
<feature type="region of interest" description="Disordered" evidence="1">
    <location>
        <begin position="613"/>
        <end position="649"/>
    </location>
</feature>
<name>A0A8H6I624_9AGAR</name>
<feature type="compositionally biased region" description="Basic and acidic residues" evidence="1">
    <location>
        <begin position="258"/>
        <end position="270"/>
    </location>
</feature>
<dbReference type="AlphaFoldDB" id="A0A8H6I624"/>
<feature type="region of interest" description="Disordered" evidence="1">
    <location>
        <begin position="249"/>
        <end position="288"/>
    </location>
</feature>
<evidence type="ECO:0000259" key="2">
    <source>
        <dbReference type="Pfam" id="PF20149"/>
    </source>
</evidence>
<feature type="region of interest" description="Disordered" evidence="1">
    <location>
        <begin position="95"/>
        <end position="208"/>
    </location>
</feature>
<dbReference type="Pfam" id="PF20149">
    <property type="entry name" value="DUF6532"/>
    <property type="match status" value="1"/>
</dbReference>
<feature type="compositionally biased region" description="Acidic residues" evidence="1">
    <location>
        <begin position="136"/>
        <end position="155"/>
    </location>
</feature>
<sequence length="649" mass="71630">MGGQGREGGFLLMAAESRMVVDNDRTPPAASQTKVKPKPQRQSARPAHDVAPQDNKPKPRRTTAEVTQATTQHAQLLLEIEELEKRKRALVADVELTEATRQRDVASKVVRRKEDIQQLQLDTSAAAPVDDNMLSESDDESMDVDAAQDDEDVPPYEDLPGSDDSNRGVAQGSEDDHETTEDDQDESKMSDIEVVTSQQQSTGSAAPVKINKASTVKVNVKKKKESAKTASADKNLAGINTDWLEKAKAQRRNVVVKDQSDVKEETREKLGGLTDEDAHDSVVPTPQQPVLRANKDVVFVDEQAQPTVTKAGRGKGKGKKPSPSTPAVPKPEPAPAITKRESSTQSTVAASEASNSQTGSVGALNPFSGSKYTSAFLPTLYHRFLISRDPWNEFSTRVDLLPKFIDVLQEVFDIVYPEYAYKITRDSAIVARAYQRICEKRSSFGSFAVTIVDAHFDKEQFKGEGGPREIRHYVQWALRSTGPLIWQDPTPQYCRLPTNDRDFINPDGIFASDWLVQIMAPHMKVVNNSAAKGRDGWAKPMGGIALAAAALERAFTMWKDGKKVDVSARNTAEHKFTKDRTQAMIDEYLKTLKTISKRRWKVIYAAYDTVTEEPTPIPSTDFPDDEAHDLAASRAGLYTPSSPVPEDLD</sequence>
<protein>
    <recommendedName>
        <fullName evidence="2">DUF6532 domain-containing protein</fullName>
    </recommendedName>
</protein>
<feature type="compositionally biased region" description="Acidic residues" evidence="1">
    <location>
        <begin position="173"/>
        <end position="185"/>
    </location>
</feature>
<feature type="compositionally biased region" description="Polar residues" evidence="1">
    <location>
        <begin position="195"/>
        <end position="204"/>
    </location>
</feature>
<proteinExistence type="predicted"/>
<feature type="compositionally biased region" description="Polar residues" evidence="1">
    <location>
        <begin position="343"/>
        <end position="360"/>
    </location>
</feature>
<feature type="region of interest" description="Disordered" evidence="1">
    <location>
        <begin position="301"/>
        <end position="361"/>
    </location>
</feature>
<dbReference type="OrthoDB" id="3070163at2759"/>
<evidence type="ECO:0000313" key="3">
    <source>
        <dbReference type="EMBL" id="KAF6759279.1"/>
    </source>
</evidence>
<feature type="domain" description="DUF6532" evidence="2">
    <location>
        <begin position="418"/>
        <end position="595"/>
    </location>
</feature>
<reference evidence="3 4" key="1">
    <citation type="submission" date="2020-07" db="EMBL/GenBank/DDBJ databases">
        <title>Comparative genomics of pyrophilous fungi reveals a link between fire events and developmental genes.</title>
        <authorList>
            <consortium name="DOE Joint Genome Institute"/>
            <person name="Steindorff A.S."/>
            <person name="Carver A."/>
            <person name="Calhoun S."/>
            <person name="Stillman K."/>
            <person name="Liu H."/>
            <person name="Lipzen A."/>
            <person name="Pangilinan J."/>
            <person name="Labutti K."/>
            <person name="Bruns T.D."/>
            <person name="Grigoriev I.V."/>
        </authorList>
    </citation>
    <scope>NUCLEOTIDE SEQUENCE [LARGE SCALE GENOMIC DNA]</scope>
    <source>
        <strain evidence="3 4">CBS 144469</strain>
    </source>
</reference>
<gene>
    <name evidence="3" type="ORF">DFP72DRAFT_886207</name>
</gene>
<dbReference type="Proteomes" id="UP000521943">
    <property type="component" value="Unassembled WGS sequence"/>
</dbReference>
<organism evidence="3 4">
    <name type="scientific">Ephemerocybe angulata</name>
    <dbReference type="NCBI Taxonomy" id="980116"/>
    <lineage>
        <taxon>Eukaryota</taxon>
        <taxon>Fungi</taxon>
        <taxon>Dikarya</taxon>
        <taxon>Basidiomycota</taxon>
        <taxon>Agaricomycotina</taxon>
        <taxon>Agaricomycetes</taxon>
        <taxon>Agaricomycetidae</taxon>
        <taxon>Agaricales</taxon>
        <taxon>Agaricineae</taxon>
        <taxon>Psathyrellaceae</taxon>
        <taxon>Ephemerocybe</taxon>
    </lineage>
</organism>
<dbReference type="InterPro" id="IPR045341">
    <property type="entry name" value="DUF6532"/>
</dbReference>